<dbReference type="Pfam" id="PF07690">
    <property type="entry name" value="MFS_1"/>
    <property type="match status" value="1"/>
</dbReference>
<feature type="transmembrane region" description="Helical" evidence="4">
    <location>
        <begin position="241"/>
        <end position="265"/>
    </location>
</feature>
<feature type="transmembrane region" description="Helical" evidence="4">
    <location>
        <begin position="338"/>
        <end position="363"/>
    </location>
</feature>
<keyword evidence="7" id="KW-1185">Reference proteome</keyword>
<name>A0A261VYL4_9BORD</name>
<gene>
    <name evidence="6" type="ORF">CAL24_04300</name>
</gene>
<comment type="caution">
    <text evidence="6">The sequence shown here is derived from an EMBL/GenBank/DDBJ whole genome shotgun (WGS) entry which is preliminary data.</text>
</comment>
<feature type="transmembrane region" description="Helical" evidence="4">
    <location>
        <begin position="369"/>
        <end position="388"/>
    </location>
</feature>
<feature type="transmembrane region" description="Helical" evidence="4">
    <location>
        <begin position="45"/>
        <end position="67"/>
    </location>
</feature>
<evidence type="ECO:0000259" key="5">
    <source>
        <dbReference type="PROSITE" id="PS50850"/>
    </source>
</evidence>
<dbReference type="PANTHER" id="PTHR23527">
    <property type="entry name" value="BLL3282 PROTEIN"/>
    <property type="match status" value="1"/>
</dbReference>
<dbReference type="AlphaFoldDB" id="A0A261VYL4"/>
<evidence type="ECO:0000313" key="6">
    <source>
        <dbReference type="EMBL" id="OZI79165.1"/>
    </source>
</evidence>
<dbReference type="EMBL" id="NEVT01000003">
    <property type="protein sequence ID" value="OZI79165.1"/>
    <property type="molecule type" value="Genomic_DNA"/>
</dbReference>
<dbReference type="InterPro" id="IPR052952">
    <property type="entry name" value="MFS-Transporter"/>
</dbReference>
<dbReference type="GO" id="GO:0022857">
    <property type="term" value="F:transmembrane transporter activity"/>
    <property type="evidence" value="ECO:0007669"/>
    <property type="project" value="InterPro"/>
</dbReference>
<dbReference type="RefSeq" id="WP_094805820.1">
    <property type="nucleotide sequence ID" value="NZ_NEVT01000003.1"/>
</dbReference>
<dbReference type="PROSITE" id="PS50850">
    <property type="entry name" value="MFS"/>
    <property type="match status" value="1"/>
</dbReference>
<accession>A0A261VYL4</accession>
<reference evidence="7" key="1">
    <citation type="submission" date="2017-05" db="EMBL/GenBank/DDBJ databases">
        <title>Complete and WGS of Bordetella genogroups.</title>
        <authorList>
            <person name="Spilker T."/>
            <person name="Lipuma J."/>
        </authorList>
    </citation>
    <scope>NUCLEOTIDE SEQUENCE [LARGE SCALE GENOMIC DNA]</scope>
    <source>
        <strain evidence="7">AU8256</strain>
    </source>
</reference>
<feature type="transmembrane region" description="Helical" evidence="4">
    <location>
        <begin position="277"/>
        <end position="299"/>
    </location>
</feature>
<evidence type="ECO:0000256" key="3">
    <source>
        <dbReference type="ARBA" id="ARBA00023136"/>
    </source>
</evidence>
<evidence type="ECO:0000313" key="7">
    <source>
        <dbReference type="Proteomes" id="UP000215633"/>
    </source>
</evidence>
<dbReference type="InterPro" id="IPR020846">
    <property type="entry name" value="MFS_dom"/>
</dbReference>
<sequence length="406" mass="41143">MRVSAGGTLAITLAVQALVSAAALVVPVLAPVLSTSTGMSAESVGVYVALIYIGAMAGSLMAGGWIARHGAIRASQWGLVLCALGLACSLSGHVALLAVGAVLLGLGYGPITPASSHLLIQTTPPQRMSFVFSVKQTGVPLGGVLAGLLAPKLEIAIGWRGAVLAAALACLACAALAQSVRGMLDADRNPARRAGLGDLRAPLALIFSRRPLALLAGASLCFSAMQWSFSAYVVTYLHDSLAYTLVAAGLMLSLGQVAGVGGRLLWGWCADRYLGAVRMLAVLALLMVLGTLALALLPAGAPVPAVALALMVLGAAAVGWNGVYLAEVARQAPAGKAGLATGGALTCTFLGVVLGPPLFGAIAAQLDSYRIAFLIIVIPALLFGLLLVSQRRRFASREPAAHESSA</sequence>
<dbReference type="Proteomes" id="UP000215633">
    <property type="component" value="Unassembled WGS sequence"/>
</dbReference>
<dbReference type="InterPro" id="IPR036259">
    <property type="entry name" value="MFS_trans_sf"/>
</dbReference>
<evidence type="ECO:0000256" key="1">
    <source>
        <dbReference type="ARBA" id="ARBA00022692"/>
    </source>
</evidence>
<evidence type="ECO:0000256" key="4">
    <source>
        <dbReference type="SAM" id="Phobius"/>
    </source>
</evidence>
<proteinExistence type="predicted"/>
<feature type="transmembrane region" description="Helical" evidence="4">
    <location>
        <begin position="305"/>
        <end position="326"/>
    </location>
</feature>
<feature type="transmembrane region" description="Helical" evidence="4">
    <location>
        <begin position="212"/>
        <end position="235"/>
    </location>
</feature>
<evidence type="ECO:0000256" key="2">
    <source>
        <dbReference type="ARBA" id="ARBA00022989"/>
    </source>
</evidence>
<dbReference type="Gene3D" id="1.20.1250.20">
    <property type="entry name" value="MFS general substrate transporter like domains"/>
    <property type="match status" value="2"/>
</dbReference>
<feature type="transmembrane region" description="Helical" evidence="4">
    <location>
        <begin position="79"/>
        <end position="108"/>
    </location>
</feature>
<keyword evidence="3 4" id="KW-0472">Membrane</keyword>
<protein>
    <submittedName>
        <fullName evidence="6">MFS transporter</fullName>
    </submittedName>
</protein>
<keyword evidence="2 4" id="KW-1133">Transmembrane helix</keyword>
<dbReference type="InterPro" id="IPR011701">
    <property type="entry name" value="MFS"/>
</dbReference>
<dbReference type="SUPFAM" id="SSF103473">
    <property type="entry name" value="MFS general substrate transporter"/>
    <property type="match status" value="1"/>
</dbReference>
<feature type="transmembrane region" description="Helical" evidence="4">
    <location>
        <begin position="157"/>
        <end position="177"/>
    </location>
</feature>
<feature type="domain" description="Major facilitator superfamily (MFS) profile" evidence="5">
    <location>
        <begin position="8"/>
        <end position="392"/>
    </location>
</feature>
<keyword evidence="1 4" id="KW-0812">Transmembrane</keyword>
<organism evidence="6 7">
    <name type="scientific">Bordetella genomosp. 2</name>
    <dbReference type="NCBI Taxonomy" id="1983456"/>
    <lineage>
        <taxon>Bacteria</taxon>
        <taxon>Pseudomonadati</taxon>
        <taxon>Pseudomonadota</taxon>
        <taxon>Betaproteobacteria</taxon>
        <taxon>Burkholderiales</taxon>
        <taxon>Alcaligenaceae</taxon>
        <taxon>Bordetella</taxon>
    </lineage>
</organism>
<dbReference type="PANTHER" id="PTHR23527:SF1">
    <property type="entry name" value="BLL3282 PROTEIN"/>
    <property type="match status" value="1"/>
</dbReference>